<keyword evidence="1" id="KW-1133">Transmembrane helix</keyword>
<evidence type="ECO:0000313" key="4">
    <source>
        <dbReference type="Proteomes" id="UP001620645"/>
    </source>
</evidence>
<dbReference type="Proteomes" id="UP001620645">
    <property type="component" value="Unassembled WGS sequence"/>
</dbReference>
<dbReference type="AlphaFoldDB" id="A0ABD2HV73"/>
<evidence type="ECO:0000313" key="3">
    <source>
        <dbReference type="EMBL" id="KAL3068648.1"/>
    </source>
</evidence>
<sequence>MSSAIWLKSENDETKRVYQPTVTDKEEAAEGSSGDDVGLKPKNGLFGGLMVIVGCIICSGISIHRKASMKPPLAHCANFPESGLKALHNYSRGHHFRHVHFAAILARLSIATIYTAIFGRCRDQPTAAKFLSFLEQFTLSPMFHIFANFRGQWHFKNCKQDPLSFACLLLQNCRTTVIGLSSLGNFW</sequence>
<keyword evidence="1" id="KW-0812">Transmembrane</keyword>
<feature type="transmembrane region" description="Helical" evidence="1">
    <location>
        <begin position="45"/>
        <end position="63"/>
    </location>
</feature>
<evidence type="ECO:0000313" key="2">
    <source>
        <dbReference type="EMBL" id="KAL3068640.1"/>
    </source>
</evidence>
<proteinExistence type="predicted"/>
<dbReference type="EMBL" id="JBICCN010000442">
    <property type="protein sequence ID" value="KAL3068640.1"/>
    <property type="molecule type" value="Genomic_DNA"/>
</dbReference>
<dbReference type="EMBL" id="JBICCN010000442">
    <property type="protein sequence ID" value="KAL3068648.1"/>
    <property type="molecule type" value="Genomic_DNA"/>
</dbReference>
<keyword evidence="4" id="KW-1185">Reference proteome</keyword>
<keyword evidence="1" id="KW-0472">Membrane</keyword>
<name>A0ABD2HV73_HETSC</name>
<evidence type="ECO:0000256" key="1">
    <source>
        <dbReference type="SAM" id="Phobius"/>
    </source>
</evidence>
<accession>A0ABD2HV73</accession>
<protein>
    <submittedName>
        <fullName evidence="2">Uncharacterized protein</fullName>
    </submittedName>
</protein>
<organism evidence="2 4">
    <name type="scientific">Heterodera schachtii</name>
    <name type="common">Sugarbeet cyst nematode worm</name>
    <name type="synonym">Tylenchus schachtii</name>
    <dbReference type="NCBI Taxonomy" id="97005"/>
    <lineage>
        <taxon>Eukaryota</taxon>
        <taxon>Metazoa</taxon>
        <taxon>Ecdysozoa</taxon>
        <taxon>Nematoda</taxon>
        <taxon>Chromadorea</taxon>
        <taxon>Rhabditida</taxon>
        <taxon>Tylenchina</taxon>
        <taxon>Tylenchomorpha</taxon>
        <taxon>Tylenchoidea</taxon>
        <taxon>Heteroderidae</taxon>
        <taxon>Heteroderinae</taxon>
        <taxon>Heterodera</taxon>
    </lineage>
</organism>
<comment type="caution">
    <text evidence="2">The sequence shown here is derived from an EMBL/GenBank/DDBJ whole genome shotgun (WGS) entry which is preliminary data.</text>
</comment>
<reference evidence="2 4" key="1">
    <citation type="submission" date="2024-10" db="EMBL/GenBank/DDBJ databases">
        <authorList>
            <person name="Kim D."/>
        </authorList>
    </citation>
    <scope>NUCLEOTIDE SEQUENCE [LARGE SCALE GENOMIC DNA]</scope>
    <source>
        <strain evidence="2">Taebaek</strain>
    </source>
</reference>
<gene>
    <name evidence="2" type="ORF">niasHS_016744</name>
    <name evidence="3" type="ORF">niasHS_016752</name>
</gene>